<gene>
    <name evidence="2" type="ORF">TCE0_024f07423</name>
</gene>
<evidence type="ECO:0000256" key="1">
    <source>
        <dbReference type="SAM" id="MobiDB-lite"/>
    </source>
</evidence>
<protein>
    <submittedName>
        <fullName evidence="2">Uncharacterized protein</fullName>
    </submittedName>
</protein>
<comment type="caution">
    <text evidence="2">The sequence shown here is derived from an EMBL/GenBank/DDBJ whole genome shotgun (WGS) entry which is preliminary data.</text>
</comment>
<dbReference type="EMBL" id="DF933820">
    <property type="protein sequence ID" value="GAM37475.1"/>
    <property type="molecule type" value="Genomic_DNA"/>
</dbReference>
<proteinExistence type="predicted"/>
<feature type="compositionally biased region" description="Acidic residues" evidence="1">
    <location>
        <begin position="556"/>
        <end position="567"/>
    </location>
</feature>
<evidence type="ECO:0000313" key="2">
    <source>
        <dbReference type="EMBL" id="GAM37475.1"/>
    </source>
</evidence>
<feature type="compositionally biased region" description="Acidic residues" evidence="1">
    <location>
        <begin position="503"/>
        <end position="520"/>
    </location>
</feature>
<feature type="region of interest" description="Disordered" evidence="1">
    <location>
        <begin position="369"/>
        <end position="582"/>
    </location>
</feature>
<evidence type="ECO:0000313" key="3">
    <source>
        <dbReference type="Proteomes" id="UP000053095"/>
    </source>
</evidence>
<feature type="compositionally biased region" description="Acidic residues" evidence="1">
    <location>
        <begin position="538"/>
        <end position="548"/>
    </location>
</feature>
<sequence>MDSTDNPPLIPNFIDLTSLDPPILPSQNTEVARPDQQFTSIGQSQHDTTNITMSSDKPSLFRPPAFTLDLFKEYVDEDDDNTINVEPEGKSTPFYSTSLSKANILKVTVLSSAQNLDCRTLLSGFATPEQSSQGTPSSDDTTQGGSFVKSENNHNAKIDGDGYNYDNDDAVGVFARRTKRPRPFRANTNPFVTPTRVPTLTQQGRRLPKDLRMGYRRSQQNIIMGGDSYIDLDYAPNSSRRRVSTPSYRRVHTTMPSTNLIPTGGGGYLVTNSFMSSAQRKRLEQQEKLEKVLTDLEECLAACPADVKLRAKKLHLEELQRHLMRPDSTALKGEEAALIRDVEKMLQRRRMNMVKTEFENQAKAMVENMTMSSSSLETKGRKRAYDGSTTPLSSNWSETAAPSERFSFSHPSTSGKTVPQSYYEKRKRGRITHDLADTEDADDEFQNDKDDDEDVVWDNEHERKTYGGKTIEQESVGRISGDEMAKLLMDAVEEESGDKKDEAEAEDSGDDVSETSDDNTGDERDIGGKGKDASDTKETDDDLDEEDAAGGKDDESKEDEDEEEDETQKETKEDGGNGDANE</sequence>
<organism evidence="2 3">
    <name type="scientific">Talaromyces pinophilus</name>
    <name type="common">Penicillium pinophilum</name>
    <dbReference type="NCBI Taxonomy" id="128442"/>
    <lineage>
        <taxon>Eukaryota</taxon>
        <taxon>Fungi</taxon>
        <taxon>Dikarya</taxon>
        <taxon>Ascomycota</taxon>
        <taxon>Pezizomycotina</taxon>
        <taxon>Eurotiomycetes</taxon>
        <taxon>Eurotiomycetidae</taxon>
        <taxon>Eurotiales</taxon>
        <taxon>Trichocomaceae</taxon>
        <taxon>Talaromyces</taxon>
        <taxon>Talaromyces sect. Talaromyces</taxon>
    </lineage>
</organism>
<name>A0A6V8H860_TALPI</name>
<feature type="compositionally biased region" description="Basic and acidic residues" evidence="1">
    <location>
        <begin position="151"/>
        <end position="160"/>
    </location>
</feature>
<keyword evidence="3" id="KW-1185">Reference proteome</keyword>
<feature type="compositionally biased region" description="Basic and acidic residues" evidence="1">
    <location>
        <begin position="521"/>
        <end position="537"/>
    </location>
</feature>
<reference evidence="3" key="1">
    <citation type="journal article" date="2015" name="Genome Announc.">
        <title>Draft genome sequence of Talaromyces cellulolyticus strain Y-94, a source of lignocellulosic biomass-degrading enzymes.</title>
        <authorList>
            <person name="Fujii T."/>
            <person name="Koike H."/>
            <person name="Sawayama S."/>
            <person name="Yano S."/>
            <person name="Inoue H."/>
        </authorList>
    </citation>
    <scope>NUCLEOTIDE SEQUENCE [LARGE SCALE GENOMIC DNA]</scope>
    <source>
        <strain evidence="3">Y-94</strain>
    </source>
</reference>
<dbReference type="Proteomes" id="UP000053095">
    <property type="component" value="Unassembled WGS sequence"/>
</dbReference>
<feature type="compositionally biased region" description="Polar residues" evidence="1">
    <location>
        <begin position="128"/>
        <end position="150"/>
    </location>
</feature>
<feature type="compositionally biased region" description="Acidic residues" evidence="1">
    <location>
        <begin position="437"/>
        <end position="457"/>
    </location>
</feature>
<dbReference type="AlphaFoldDB" id="A0A6V8H860"/>
<accession>A0A6V8H860</accession>
<feature type="region of interest" description="Disordered" evidence="1">
    <location>
        <begin position="126"/>
        <end position="163"/>
    </location>
</feature>
<feature type="compositionally biased region" description="Polar residues" evidence="1">
    <location>
        <begin position="409"/>
        <end position="420"/>
    </location>
</feature>
<feature type="compositionally biased region" description="Polar residues" evidence="1">
    <location>
        <begin position="387"/>
        <end position="400"/>
    </location>
</feature>